<dbReference type="Proteomes" id="UP001642483">
    <property type="component" value="Unassembled WGS sequence"/>
</dbReference>
<protein>
    <submittedName>
        <fullName evidence="2">Uncharacterized protein</fullName>
    </submittedName>
</protein>
<evidence type="ECO:0000313" key="2">
    <source>
        <dbReference type="EMBL" id="CAK8683209.1"/>
    </source>
</evidence>
<reference evidence="2 3" key="1">
    <citation type="submission" date="2024-02" db="EMBL/GenBank/DDBJ databases">
        <authorList>
            <person name="Daric V."/>
            <person name="Darras S."/>
        </authorList>
    </citation>
    <scope>NUCLEOTIDE SEQUENCE [LARGE SCALE GENOMIC DNA]</scope>
</reference>
<organism evidence="2 3">
    <name type="scientific">Clavelina lepadiformis</name>
    <name type="common">Light-bulb sea squirt</name>
    <name type="synonym">Ascidia lepadiformis</name>
    <dbReference type="NCBI Taxonomy" id="159417"/>
    <lineage>
        <taxon>Eukaryota</taxon>
        <taxon>Metazoa</taxon>
        <taxon>Chordata</taxon>
        <taxon>Tunicata</taxon>
        <taxon>Ascidiacea</taxon>
        <taxon>Aplousobranchia</taxon>
        <taxon>Clavelinidae</taxon>
        <taxon>Clavelina</taxon>
    </lineage>
</organism>
<evidence type="ECO:0000256" key="1">
    <source>
        <dbReference type="SAM" id="MobiDB-lite"/>
    </source>
</evidence>
<proteinExistence type="predicted"/>
<gene>
    <name evidence="2" type="ORF">CVLEPA_LOCUS14309</name>
</gene>
<feature type="compositionally biased region" description="Basic and acidic residues" evidence="1">
    <location>
        <begin position="20"/>
        <end position="29"/>
    </location>
</feature>
<comment type="caution">
    <text evidence="2">The sequence shown here is derived from an EMBL/GenBank/DDBJ whole genome shotgun (WGS) entry which is preliminary data.</text>
</comment>
<dbReference type="EMBL" id="CAWYQH010000097">
    <property type="protein sequence ID" value="CAK8683209.1"/>
    <property type="molecule type" value="Genomic_DNA"/>
</dbReference>
<keyword evidence="3" id="KW-1185">Reference proteome</keyword>
<accession>A0ABP0FXD8</accession>
<name>A0ABP0FXD8_CLALP</name>
<feature type="compositionally biased region" description="Basic and acidic residues" evidence="1">
    <location>
        <begin position="62"/>
        <end position="78"/>
    </location>
</feature>
<evidence type="ECO:0000313" key="3">
    <source>
        <dbReference type="Proteomes" id="UP001642483"/>
    </source>
</evidence>
<feature type="region of interest" description="Disordered" evidence="1">
    <location>
        <begin position="1"/>
        <end position="30"/>
    </location>
</feature>
<sequence length="164" mass="18515">MISKKKHRLKDANNKLMEVTPDRGGERQARSSFDLCLTQHVADPKLLNTNNNGKHKLYHRLYSNDDGKGTSRTRDSKSIKKATKKKGEAIPSASVKEIAQRRGSINDIETKISSACQEGVGIEDNDDSVMLPAEYVPHNNRSGHRRSSAHRVSYRYECNQNYCN</sequence>
<feature type="region of interest" description="Disordered" evidence="1">
    <location>
        <begin position="60"/>
        <end position="95"/>
    </location>
</feature>